<dbReference type="PANTHER" id="PTHR48078">
    <property type="entry name" value="THREONINE DEHYDRATASE, MITOCHONDRIAL-RELATED"/>
    <property type="match status" value="1"/>
</dbReference>
<dbReference type="InterPro" id="IPR050147">
    <property type="entry name" value="Ser/Thr_Dehydratase"/>
</dbReference>
<keyword evidence="2" id="KW-0663">Pyridoxal phosphate</keyword>
<keyword evidence="3 5" id="KW-0456">Lyase</keyword>
<comment type="cofactor">
    <cofactor evidence="1">
        <name>pyridoxal 5'-phosphate</name>
        <dbReference type="ChEBI" id="CHEBI:597326"/>
    </cofactor>
</comment>
<evidence type="ECO:0000256" key="2">
    <source>
        <dbReference type="ARBA" id="ARBA00022898"/>
    </source>
</evidence>
<dbReference type="AlphaFoldDB" id="A0A852Z276"/>
<feature type="domain" description="Tryptophan synthase beta chain-like PALP" evidence="4">
    <location>
        <begin position="98"/>
        <end position="400"/>
    </location>
</feature>
<dbReference type="GO" id="GO:0006567">
    <property type="term" value="P:L-threonine catabolic process"/>
    <property type="evidence" value="ECO:0007669"/>
    <property type="project" value="TreeGrafter"/>
</dbReference>
<name>A0A852Z276_9ACTN</name>
<gene>
    <name evidence="5" type="ORF">FHR84_003461</name>
</gene>
<evidence type="ECO:0000313" key="5">
    <source>
        <dbReference type="EMBL" id="NYH80112.1"/>
    </source>
</evidence>
<dbReference type="GO" id="GO:0004794">
    <property type="term" value="F:threonine deaminase activity"/>
    <property type="evidence" value="ECO:0007669"/>
    <property type="project" value="TreeGrafter"/>
</dbReference>
<evidence type="ECO:0000313" key="6">
    <source>
        <dbReference type="Proteomes" id="UP000548304"/>
    </source>
</evidence>
<proteinExistence type="predicted"/>
<dbReference type="GO" id="GO:0003941">
    <property type="term" value="F:L-serine ammonia-lyase activity"/>
    <property type="evidence" value="ECO:0007669"/>
    <property type="project" value="TreeGrafter"/>
</dbReference>
<organism evidence="5 6">
    <name type="scientific">Actinopolyspora biskrensis</name>
    <dbReference type="NCBI Taxonomy" id="1470178"/>
    <lineage>
        <taxon>Bacteria</taxon>
        <taxon>Bacillati</taxon>
        <taxon>Actinomycetota</taxon>
        <taxon>Actinomycetes</taxon>
        <taxon>Actinopolysporales</taxon>
        <taxon>Actinopolysporaceae</taxon>
        <taxon>Actinopolyspora</taxon>
    </lineage>
</organism>
<accession>A0A852Z276</accession>
<dbReference type="PANTHER" id="PTHR48078:SF6">
    <property type="entry name" value="L-THREONINE DEHYDRATASE CATABOLIC TDCB"/>
    <property type="match status" value="1"/>
</dbReference>
<evidence type="ECO:0000256" key="1">
    <source>
        <dbReference type="ARBA" id="ARBA00001933"/>
    </source>
</evidence>
<dbReference type="GO" id="GO:0009097">
    <property type="term" value="P:isoleucine biosynthetic process"/>
    <property type="evidence" value="ECO:0007669"/>
    <property type="project" value="TreeGrafter"/>
</dbReference>
<dbReference type="GO" id="GO:0004795">
    <property type="term" value="F:threonine synthase activity"/>
    <property type="evidence" value="ECO:0007669"/>
    <property type="project" value="UniProtKB-EC"/>
</dbReference>
<dbReference type="Gene3D" id="3.40.50.1100">
    <property type="match status" value="2"/>
</dbReference>
<protein>
    <submittedName>
        <fullName evidence="5">Threonine synthase</fullName>
        <ecNumber evidence="5">4.2.3.1</ecNumber>
    </submittedName>
</protein>
<keyword evidence="6" id="KW-1185">Reference proteome</keyword>
<dbReference type="InterPro" id="IPR036052">
    <property type="entry name" value="TrpB-like_PALP_sf"/>
</dbReference>
<dbReference type="InterPro" id="IPR001926">
    <property type="entry name" value="TrpB-like_PALP"/>
</dbReference>
<dbReference type="EMBL" id="JACBYW010000006">
    <property type="protein sequence ID" value="NYH80112.1"/>
    <property type="molecule type" value="Genomic_DNA"/>
</dbReference>
<dbReference type="EC" id="4.2.3.1" evidence="5"/>
<dbReference type="RefSeq" id="WP_179536468.1">
    <property type="nucleotide sequence ID" value="NZ_JACBYW010000006.1"/>
</dbReference>
<reference evidence="5 6" key="1">
    <citation type="submission" date="2020-07" db="EMBL/GenBank/DDBJ databases">
        <title>Genomic Encyclopedia of Type Strains, Phase III (KMG-III): the genomes of soil and plant-associated and newly described type strains.</title>
        <authorList>
            <person name="Whitman W."/>
        </authorList>
    </citation>
    <scope>NUCLEOTIDE SEQUENCE [LARGE SCALE GENOMIC DNA]</scope>
    <source>
        <strain evidence="5 6">CECT 8576</strain>
    </source>
</reference>
<dbReference type="Pfam" id="PF00291">
    <property type="entry name" value="PALP"/>
    <property type="match status" value="1"/>
</dbReference>
<sequence length="414" mass="43815">MSFTTAGPERSDVHGFAGGTAHPSLRGLRCVRCGARSPLRADTEGCRRCRAEGVPSALLAEHELSGVDGGLLAERWSRRRDGMWSYRELLPVPEEGAVTLREGATPLVALPAPAEGELPGTLVKDERRNPTGSFKDRFYSAAISWAAWQGARTVALASSGNAAVSAAAYSAAAGLDCVVVATPDIGEVWRDLVELHGGRMLYASDAAERWDILRREAGEKGWSVLTNTSAVPVSSLWAGVEGYKTMAYEIVEELGGAPEAVSFPVSRGDGFAGVWAGFRELFELGLIGTLPRMIAAERYPSLSTALREGLELPPEQPVDPGSLASSIGNPQATVMSLRVLRESGGTAVACSEEELRAATRTLARSGLAAELSSAASLVAVERSCRSGELSGRDRVVQVLTSHASHQPSAFRQDS</sequence>
<evidence type="ECO:0000259" key="4">
    <source>
        <dbReference type="Pfam" id="PF00291"/>
    </source>
</evidence>
<evidence type="ECO:0000256" key="3">
    <source>
        <dbReference type="ARBA" id="ARBA00023239"/>
    </source>
</evidence>
<dbReference type="GO" id="GO:0006565">
    <property type="term" value="P:L-serine catabolic process"/>
    <property type="evidence" value="ECO:0007669"/>
    <property type="project" value="TreeGrafter"/>
</dbReference>
<comment type="caution">
    <text evidence="5">The sequence shown here is derived from an EMBL/GenBank/DDBJ whole genome shotgun (WGS) entry which is preliminary data.</text>
</comment>
<dbReference type="SUPFAM" id="SSF53686">
    <property type="entry name" value="Tryptophan synthase beta subunit-like PLP-dependent enzymes"/>
    <property type="match status" value="1"/>
</dbReference>
<dbReference type="Proteomes" id="UP000548304">
    <property type="component" value="Unassembled WGS sequence"/>
</dbReference>